<dbReference type="InterPro" id="IPR003828">
    <property type="entry name" value="QueH"/>
</dbReference>
<dbReference type="PANTHER" id="PTHR36701:SF1">
    <property type="entry name" value="EPOXYQUEUOSINE REDUCTASE QUEH"/>
    <property type="match status" value="1"/>
</dbReference>
<evidence type="ECO:0000256" key="17">
    <source>
        <dbReference type="HAMAP-Rule" id="MF_02089"/>
    </source>
</evidence>
<feature type="binding site" evidence="17">
    <location>
        <position position="116"/>
    </location>
    <ligand>
        <name>[4Fe-4S] cluster</name>
        <dbReference type="ChEBI" id="CHEBI:49883"/>
    </ligand>
</feature>
<keyword evidence="10 17" id="KW-0560">Oxidoreductase</keyword>
<keyword evidence="14 17" id="KW-0676">Redox-active center</keyword>
<keyword evidence="8 17" id="KW-0479">Metal-binding</keyword>
<evidence type="ECO:0000256" key="16">
    <source>
        <dbReference type="ARBA" id="ARBA00047415"/>
    </source>
</evidence>
<keyword evidence="13 17" id="KW-1015">Disulfide bond</keyword>
<reference evidence="18 19" key="1">
    <citation type="submission" date="2020-08" db="EMBL/GenBank/DDBJ databases">
        <title>Genome public.</title>
        <authorList>
            <person name="Liu C."/>
            <person name="Sun Q."/>
        </authorList>
    </citation>
    <scope>NUCLEOTIDE SEQUENCE [LARGE SCALE GENOMIC DNA]</scope>
    <source>
        <strain evidence="18 19">NSJ-46</strain>
    </source>
</reference>
<evidence type="ECO:0000256" key="3">
    <source>
        <dbReference type="ARBA" id="ARBA00008207"/>
    </source>
</evidence>
<evidence type="ECO:0000256" key="15">
    <source>
        <dbReference type="ARBA" id="ARBA00031446"/>
    </source>
</evidence>
<evidence type="ECO:0000256" key="14">
    <source>
        <dbReference type="ARBA" id="ARBA00023284"/>
    </source>
</evidence>
<evidence type="ECO:0000256" key="1">
    <source>
        <dbReference type="ARBA" id="ARBA00002268"/>
    </source>
</evidence>
<dbReference type="Proteomes" id="UP000657421">
    <property type="component" value="Unassembled WGS sequence"/>
</dbReference>
<keyword evidence="12 17" id="KW-0411">Iron-sulfur</keyword>
<dbReference type="HAMAP" id="MF_02089">
    <property type="entry name" value="QueH"/>
    <property type="match status" value="1"/>
</dbReference>
<evidence type="ECO:0000256" key="8">
    <source>
        <dbReference type="ARBA" id="ARBA00022723"/>
    </source>
</evidence>
<dbReference type="Pfam" id="PF02677">
    <property type="entry name" value="QueH"/>
    <property type="match status" value="1"/>
</dbReference>
<feature type="binding site" evidence="17">
    <location>
        <position position="113"/>
    </location>
    <ligand>
        <name>[4Fe-4S] cluster</name>
        <dbReference type="ChEBI" id="CHEBI:49883"/>
    </ligand>
</feature>
<protein>
    <recommendedName>
        <fullName evidence="5 17">Epoxyqueuosine reductase QueH</fullName>
        <ecNumber evidence="4 17">1.17.99.6</ecNumber>
    </recommendedName>
    <alternativeName>
        <fullName evidence="15 17">Queuosine biosynthesis protein QueH</fullName>
    </alternativeName>
</protein>
<keyword evidence="6 17" id="KW-0004">4Fe-4S</keyword>
<evidence type="ECO:0000256" key="12">
    <source>
        <dbReference type="ARBA" id="ARBA00023014"/>
    </source>
</evidence>
<evidence type="ECO:0000256" key="4">
    <source>
        <dbReference type="ARBA" id="ARBA00012622"/>
    </source>
</evidence>
<keyword evidence="19" id="KW-1185">Reference proteome</keyword>
<keyword evidence="7 17" id="KW-0819">tRNA processing</keyword>
<feature type="disulfide bond" description="Redox-active" evidence="17">
    <location>
        <begin position="195"/>
        <end position="197"/>
    </location>
</feature>
<evidence type="ECO:0000256" key="9">
    <source>
        <dbReference type="ARBA" id="ARBA00022785"/>
    </source>
</evidence>
<evidence type="ECO:0000256" key="7">
    <source>
        <dbReference type="ARBA" id="ARBA00022694"/>
    </source>
</evidence>
<feature type="binding site" evidence="17">
    <location>
        <position position="31"/>
    </location>
    <ligand>
        <name>[4Fe-4S] cluster</name>
        <dbReference type="ChEBI" id="CHEBI:49883"/>
    </ligand>
</feature>
<dbReference type="RefSeq" id="WP_249306199.1">
    <property type="nucleotide sequence ID" value="NZ_JACRSZ010000001.1"/>
</dbReference>
<comment type="similarity">
    <text evidence="3 17">Belongs to the QueH family.</text>
</comment>
<comment type="function">
    <text evidence="1 17">Catalyzes the conversion of epoxyqueuosine (oQ) to queuosine (Q), which is a hypermodified base found in the wobble positions of tRNA(Asp), tRNA(Asn), tRNA(His) and tRNA(Tyr).</text>
</comment>
<evidence type="ECO:0000256" key="2">
    <source>
        <dbReference type="ARBA" id="ARBA00004691"/>
    </source>
</evidence>
<dbReference type="EMBL" id="JACRSZ010000001">
    <property type="protein sequence ID" value="MBC8571495.1"/>
    <property type="molecule type" value="Genomic_DNA"/>
</dbReference>
<sequence>MNKRNYQKELDQVIGKEQNEERIPTLLLHSCCAPCSSYVLEYLSQYFSITVFYYNPNIYPEEEYYKRVKEQQHFIERLPVKHPISFIEGEFDPKEYYEAVKGLEKEPEGGARCRVCFALRLRRAAQEAKRIGADYLTTTLTISPLKNAQVLNEVGEQIAEELGVTWLPSDFKKRNGYKRSVELSEEYGMYRQNYCGCIFSKREREEKQ</sequence>
<evidence type="ECO:0000313" key="18">
    <source>
        <dbReference type="EMBL" id="MBC8571495.1"/>
    </source>
</evidence>
<keyword evidence="11 17" id="KW-0408">Iron</keyword>
<organism evidence="18 19">
    <name type="scientific">Jingyaoa shaoxingensis</name>
    <dbReference type="NCBI Taxonomy" id="2763671"/>
    <lineage>
        <taxon>Bacteria</taxon>
        <taxon>Bacillati</taxon>
        <taxon>Bacillota</taxon>
        <taxon>Clostridia</taxon>
        <taxon>Lachnospirales</taxon>
        <taxon>Lachnospiraceae</taxon>
        <taxon>Jingyaoa</taxon>
    </lineage>
</organism>
<evidence type="ECO:0000256" key="10">
    <source>
        <dbReference type="ARBA" id="ARBA00023002"/>
    </source>
</evidence>
<gene>
    <name evidence="17" type="primary">queH</name>
    <name evidence="18" type="ORF">H8716_00085</name>
</gene>
<evidence type="ECO:0000313" key="19">
    <source>
        <dbReference type="Proteomes" id="UP000657421"/>
    </source>
</evidence>
<keyword evidence="9 17" id="KW-0671">Queuosine biosynthesis</keyword>
<evidence type="ECO:0000256" key="13">
    <source>
        <dbReference type="ARBA" id="ARBA00023157"/>
    </source>
</evidence>
<comment type="pathway">
    <text evidence="2 17">tRNA modification; tRNA-queuosine biosynthesis.</text>
</comment>
<name>A0ABR7N5S0_9FIRM</name>
<comment type="catalytic activity">
    <reaction evidence="16 17">
        <text>epoxyqueuosine(34) in tRNA + AH2 = queuosine(34) in tRNA + A + H2O</text>
        <dbReference type="Rhea" id="RHEA:32159"/>
        <dbReference type="Rhea" id="RHEA-COMP:18571"/>
        <dbReference type="Rhea" id="RHEA-COMP:18582"/>
        <dbReference type="ChEBI" id="CHEBI:13193"/>
        <dbReference type="ChEBI" id="CHEBI:15377"/>
        <dbReference type="ChEBI" id="CHEBI:17499"/>
        <dbReference type="ChEBI" id="CHEBI:194431"/>
        <dbReference type="ChEBI" id="CHEBI:194443"/>
        <dbReference type="EC" id="1.17.99.6"/>
    </reaction>
</comment>
<dbReference type="PANTHER" id="PTHR36701">
    <property type="entry name" value="EPOXYQUEUOSINE REDUCTASE QUEH"/>
    <property type="match status" value="1"/>
</dbReference>
<evidence type="ECO:0000256" key="5">
    <source>
        <dbReference type="ARBA" id="ARBA00016895"/>
    </source>
</evidence>
<comment type="caution">
    <text evidence="18">The sequence shown here is derived from an EMBL/GenBank/DDBJ whole genome shotgun (WGS) entry which is preliminary data.</text>
</comment>
<evidence type="ECO:0000256" key="11">
    <source>
        <dbReference type="ARBA" id="ARBA00023004"/>
    </source>
</evidence>
<dbReference type="EC" id="1.17.99.6" evidence="4 17"/>
<feature type="binding site" evidence="17">
    <location>
        <position position="32"/>
    </location>
    <ligand>
        <name>[4Fe-4S] cluster</name>
        <dbReference type="ChEBI" id="CHEBI:49883"/>
    </ligand>
</feature>
<accession>A0ABR7N5S0</accession>
<proteinExistence type="inferred from homology"/>
<evidence type="ECO:0000256" key="6">
    <source>
        <dbReference type="ARBA" id="ARBA00022485"/>
    </source>
</evidence>